<evidence type="ECO:0000313" key="5">
    <source>
        <dbReference type="EMBL" id="KIK51542.1"/>
    </source>
</evidence>
<reference evidence="5 6" key="1">
    <citation type="submission" date="2014-04" db="EMBL/GenBank/DDBJ databases">
        <title>Evolutionary Origins and Diversification of the Mycorrhizal Mutualists.</title>
        <authorList>
            <consortium name="DOE Joint Genome Institute"/>
            <consortium name="Mycorrhizal Genomics Consortium"/>
            <person name="Kohler A."/>
            <person name="Kuo A."/>
            <person name="Nagy L.G."/>
            <person name="Floudas D."/>
            <person name="Copeland A."/>
            <person name="Barry K.W."/>
            <person name="Cichocki N."/>
            <person name="Veneault-Fourrey C."/>
            <person name="LaButti K."/>
            <person name="Lindquist E.A."/>
            <person name="Lipzen A."/>
            <person name="Lundell T."/>
            <person name="Morin E."/>
            <person name="Murat C."/>
            <person name="Riley R."/>
            <person name="Ohm R."/>
            <person name="Sun H."/>
            <person name="Tunlid A."/>
            <person name="Henrissat B."/>
            <person name="Grigoriev I.V."/>
            <person name="Hibbett D.S."/>
            <person name="Martin F."/>
        </authorList>
    </citation>
    <scope>NUCLEOTIDE SEQUENCE [LARGE SCALE GENOMIC DNA]</scope>
    <source>
        <strain evidence="5 6">FD-317 M1</strain>
    </source>
</reference>
<dbReference type="PROSITE" id="PS50082">
    <property type="entry name" value="WD_REPEATS_2"/>
    <property type="match status" value="8"/>
</dbReference>
<dbReference type="InterPro" id="IPR001680">
    <property type="entry name" value="WD40_rpt"/>
</dbReference>
<dbReference type="InterPro" id="IPR011047">
    <property type="entry name" value="Quinoprotein_ADH-like_sf"/>
</dbReference>
<evidence type="ECO:0000313" key="6">
    <source>
        <dbReference type="Proteomes" id="UP000053593"/>
    </source>
</evidence>
<feature type="repeat" description="WD" evidence="3">
    <location>
        <begin position="129"/>
        <end position="170"/>
    </location>
</feature>
<evidence type="ECO:0000256" key="1">
    <source>
        <dbReference type="ARBA" id="ARBA00022574"/>
    </source>
</evidence>
<dbReference type="Gene3D" id="2.130.10.10">
    <property type="entry name" value="YVTN repeat-like/Quinoprotein amine dehydrogenase"/>
    <property type="match status" value="4"/>
</dbReference>
<dbReference type="PROSITE" id="PS00678">
    <property type="entry name" value="WD_REPEATS_1"/>
    <property type="match status" value="6"/>
</dbReference>
<keyword evidence="1 3" id="KW-0853">WD repeat</keyword>
<name>A0A0D0C1F4_9AGAR</name>
<feature type="region of interest" description="Disordered" evidence="4">
    <location>
        <begin position="537"/>
        <end position="565"/>
    </location>
</feature>
<accession>A0A0D0C1F4</accession>
<dbReference type="PRINTS" id="PR00320">
    <property type="entry name" value="GPROTEINBRPT"/>
</dbReference>
<dbReference type="AlphaFoldDB" id="A0A0D0C1F4"/>
<feature type="repeat" description="WD" evidence="3">
    <location>
        <begin position="178"/>
        <end position="212"/>
    </location>
</feature>
<dbReference type="Proteomes" id="UP000053593">
    <property type="component" value="Unassembled WGS sequence"/>
</dbReference>
<dbReference type="PROSITE" id="PS50294">
    <property type="entry name" value="WD_REPEATS_REGION"/>
    <property type="match status" value="8"/>
</dbReference>
<proteinExistence type="predicted"/>
<dbReference type="Pfam" id="PF00400">
    <property type="entry name" value="WD40"/>
    <property type="match status" value="8"/>
</dbReference>
<feature type="repeat" description="WD" evidence="3">
    <location>
        <begin position="214"/>
        <end position="255"/>
    </location>
</feature>
<feature type="compositionally biased region" description="Polar residues" evidence="4">
    <location>
        <begin position="555"/>
        <end position="564"/>
    </location>
</feature>
<keyword evidence="2" id="KW-0677">Repeat</keyword>
<sequence length="583" mass="63002">MWDAETGNPIGTPLEGHISPVYSVAFSPDGKRIASGGGDQVVRIWDAETENSTLQGLSRRFQSISISPDEKNIVPGFNNKFQQMRYRGHIEWVNSVAFSPDGKRLVSGSSDWSVRIWDTETGAAIGEPLQGHKGPVISVAFSQDGKKIVSASRDSSVQIWSTETGSPVGRPLQGPRSIVSVAFSPDGKKIASGSEDRLVWIWDTETEDLVGNPLQGHTGAVCSVAFSPDGNRIVSASTDCSVRIWDTDTRNQIGNHLQGHKDSVSSVAFSPDGRRIVSGSYDCSVRIWDANTGKPMGDPLQGHTDWVYSVAFSPDGNSIASGSNDGSVQIWDTDTGIAIGKPLQGHRGGVKAVAFSPDGKMIVSAGLEGSVRLWNTAQIEPSLVEHLQRHTSVVTFPPSKGRINAADLPQGQENLVDFVASDEQTPVFTLPTPSPVSQSLYSFTLCPWHPQHSLLHSHEPFQHVLRDGEWLLGSDSSLLLYVPPEYRFGLTIPPMKLLIYRMHQASLDLSGFAHGDNWAACFRGSDTPAFPFIPTFTTPASAKPPETKASRRHTSNPGRSSSPSLGIIQRAFKGPKLLCCFGA</sequence>
<feature type="repeat" description="WD" evidence="3">
    <location>
        <begin position="14"/>
        <end position="55"/>
    </location>
</feature>
<dbReference type="EMBL" id="KN834861">
    <property type="protein sequence ID" value="KIK51542.1"/>
    <property type="molecule type" value="Genomic_DNA"/>
</dbReference>
<evidence type="ECO:0000256" key="3">
    <source>
        <dbReference type="PROSITE-ProRule" id="PRU00221"/>
    </source>
</evidence>
<feature type="repeat" description="WD" evidence="3">
    <location>
        <begin position="343"/>
        <end position="375"/>
    </location>
</feature>
<feature type="repeat" description="WD" evidence="3">
    <location>
        <begin position="300"/>
        <end position="341"/>
    </location>
</feature>
<evidence type="ECO:0008006" key="7">
    <source>
        <dbReference type="Google" id="ProtNLM"/>
    </source>
</evidence>
<dbReference type="SUPFAM" id="SSF50998">
    <property type="entry name" value="Quinoprotein alcohol dehydrogenase-like"/>
    <property type="match status" value="1"/>
</dbReference>
<dbReference type="InterPro" id="IPR050505">
    <property type="entry name" value="WDR55/POC1"/>
</dbReference>
<dbReference type="CDD" id="cd00200">
    <property type="entry name" value="WD40"/>
    <property type="match status" value="1"/>
</dbReference>
<dbReference type="InterPro" id="IPR020472">
    <property type="entry name" value="WD40_PAC1"/>
</dbReference>
<dbReference type="OrthoDB" id="538223at2759"/>
<evidence type="ECO:0000256" key="2">
    <source>
        <dbReference type="ARBA" id="ARBA00022737"/>
    </source>
</evidence>
<dbReference type="HOGENOM" id="CLU_000288_6_12_1"/>
<organism evidence="5 6">
    <name type="scientific">Collybiopsis luxurians FD-317 M1</name>
    <dbReference type="NCBI Taxonomy" id="944289"/>
    <lineage>
        <taxon>Eukaryota</taxon>
        <taxon>Fungi</taxon>
        <taxon>Dikarya</taxon>
        <taxon>Basidiomycota</taxon>
        <taxon>Agaricomycotina</taxon>
        <taxon>Agaricomycetes</taxon>
        <taxon>Agaricomycetidae</taxon>
        <taxon>Agaricales</taxon>
        <taxon>Marasmiineae</taxon>
        <taxon>Omphalotaceae</taxon>
        <taxon>Collybiopsis</taxon>
        <taxon>Collybiopsis luxurians</taxon>
    </lineage>
</organism>
<gene>
    <name evidence="5" type="ORF">GYMLUDRAFT_265783</name>
</gene>
<dbReference type="PANTHER" id="PTHR44019:SF8">
    <property type="entry name" value="POC1 CENTRIOLAR PROTEIN HOMOLOG"/>
    <property type="match status" value="1"/>
</dbReference>
<keyword evidence="6" id="KW-1185">Reference proteome</keyword>
<dbReference type="InterPro" id="IPR019775">
    <property type="entry name" value="WD40_repeat_CS"/>
</dbReference>
<feature type="repeat" description="WD" evidence="3">
    <location>
        <begin position="86"/>
        <end position="127"/>
    </location>
</feature>
<feature type="repeat" description="WD" evidence="3">
    <location>
        <begin position="257"/>
        <end position="298"/>
    </location>
</feature>
<dbReference type="SMART" id="SM00320">
    <property type="entry name" value="WD40"/>
    <property type="match status" value="8"/>
</dbReference>
<dbReference type="PANTHER" id="PTHR44019">
    <property type="entry name" value="WD REPEAT-CONTAINING PROTEIN 55"/>
    <property type="match status" value="1"/>
</dbReference>
<protein>
    <recommendedName>
        <fullName evidence="7">WD40 repeat-like protein</fullName>
    </recommendedName>
</protein>
<dbReference type="InterPro" id="IPR015943">
    <property type="entry name" value="WD40/YVTN_repeat-like_dom_sf"/>
</dbReference>
<evidence type="ECO:0000256" key="4">
    <source>
        <dbReference type="SAM" id="MobiDB-lite"/>
    </source>
</evidence>